<dbReference type="Gene3D" id="3.40.50.720">
    <property type="entry name" value="NAD(P)-binding Rossmann-like Domain"/>
    <property type="match status" value="1"/>
</dbReference>
<dbReference type="PRINTS" id="PR00081">
    <property type="entry name" value="GDHRDH"/>
</dbReference>
<evidence type="ECO:0000256" key="1">
    <source>
        <dbReference type="ARBA" id="ARBA00006484"/>
    </source>
</evidence>
<reference evidence="2" key="1">
    <citation type="submission" date="2022-10" db="EMBL/GenBank/DDBJ databases">
        <title>Tapping the CABI collections for fungal endophytes: first genome assemblies for Collariella, Neodidymelliopsis, Ascochyta clinopodiicola, Didymella pomorum, Didymosphaeria variabile, Neocosmospora piperis and Neocucurbitaria cava.</title>
        <authorList>
            <person name="Hill R."/>
        </authorList>
    </citation>
    <scope>NUCLEOTIDE SEQUENCE</scope>
    <source>
        <strain evidence="2">IMI 355082</strain>
    </source>
</reference>
<organism evidence="2 3">
    <name type="scientific">Gnomoniopsis smithogilvyi</name>
    <dbReference type="NCBI Taxonomy" id="1191159"/>
    <lineage>
        <taxon>Eukaryota</taxon>
        <taxon>Fungi</taxon>
        <taxon>Dikarya</taxon>
        <taxon>Ascomycota</taxon>
        <taxon>Pezizomycotina</taxon>
        <taxon>Sordariomycetes</taxon>
        <taxon>Sordariomycetidae</taxon>
        <taxon>Diaporthales</taxon>
        <taxon>Gnomoniaceae</taxon>
        <taxon>Gnomoniopsis</taxon>
    </lineage>
</organism>
<protein>
    <submittedName>
        <fullName evidence="2">Uncharacterized protein</fullName>
    </submittedName>
</protein>
<accession>A0A9W8YN85</accession>
<dbReference type="PANTHER" id="PTHR42760">
    <property type="entry name" value="SHORT-CHAIN DEHYDROGENASES/REDUCTASES FAMILY MEMBER"/>
    <property type="match status" value="1"/>
</dbReference>
<dbReference type="InterPro" id="IPR002347">
    <property type="entry name" value="SDR_fam"/>
</dbReference>
<dbReference type="Proteomes" id="UP001140453">
    <property type="component" value="Unassembled WGS sequence"/>
</dbReference>
<gene>
    <name evidence="2" type="ORF">N0V93_008464</name>
</gene>
<dbReference type="AlphaFoldDB" id="A0A9W8YN85"/>
<dbReference type="EMBL" id="JAPEVB010000005">
    <property type="protein sequence ID" value="KAJ4387861.1"/>
    <property type="molecule type" value="Genomic_DNA"/>
</dbReference>
<dbReference type="GO" id="GO:0016616">
    <property type="term" value="F:oxidoreductase activity, acting on the CH-OH group of donors, NAD or NADP as acceptor"/>
    <property type="evidence" value="ECO:0007669"/>
    <property type="project" value="TreeGrafter"/>
</dbReference>
<sequence>MASAIDKFPGVVLITGAGGTGIGAAVARGFALAGCTRIAITDINSDTLASTAQSISQINPKAEVLDTVGSISDETFVEKLVNGTVEKFGRLDYVVNCAGVLGDALRSSDTPISLFDRINDVNYKGSWMVSRAALAQMVKQDVLPEHPGQRGSIVNIASQLGLVGRPEADGIRVNCVCPGVIRTPMTTGTPETEERMKPAVDIAPMKRMGTPEEIANAVLFLSSSDASFVQGHALVVDGGYTIN</sequence>
<dbReference type="InterPro" id="IPR036291">
    <property type="entry name" value="NAD(P)-bd_dom_sf"/>
</dbReference>
<dbReference type="SUPFAM" id="SSF51735">
    <property type="entry name" value="NAD(P)-binding Rossmann-fold domains"/>
    <property type="match status" value="1"/>
</dbReference>
<evidence type="ECO:0000313" key="2">
    <source>
        <dbReference type="EMBL" id="KAJ4387861.1"/>
    </source>
</evidence>
<comment type="caution">
    <text evidence="2">The sequence shown here is derived from an EMBL/GenBank/DDBJ whole genome shotgun (WGS) entry which is preliminary data.</text>
</comment>
<dbReference type="Pfam" id="PF00106">
    <property type="entry name" value="adh_short"/>
    <property type="match status" value="1"/>
</dbReference>
<evidence type="ECO:0000313" key="3">
    <source>
        <dbReference type="Proteomes" id="UP001140453"/>
    </source>
</evidence>
<name>A0A9W8YN85_9PEZI</name>
<dbReference type="OrthoDB" id="47007at2759"/>
<dbReference type="Pfam" id="PF13561">
    <property type="entry name" value="adh_short_C2"/>
    <property type="match status" value="1"/>
</dbReference>
<keyword evidence="3" id="KW-1185">Reference proteome</keyword>
<proteinExistence type="inferred from homology"/>
<comment type="similarity">
    <text evidence="1">Belongs to the short-chain dehydrogenases/reductases (SDR) family.</text>
</comment>
<dbReference type="CDD" id="cd05233">
    <property type="entry name" value="SDR_c"/>
    <property type="match status" value="1"/>
</dbReference>